<proteinExistence type="predicted"/>
<dbReference type="AlphaFoldDB" id="A0A9Q9AV95"/>
<evidence type="ECO:0000313" key="2">
    <source>
        <dbReference type="Proteomes" id="UP001056384"/>
    </source>
</evidence>
<evidence type="ECO:0008006" key="3">
    <source>
        <dbReference type="Google" id="ProtNLM"/>
    </source>
</evidence>
<reference evidence="1" key="1">
    <citation type="submission" date="2022-06" db="EMBL/GenBank/DDBJ databases">
        <title>Complete genome sequences of two strains of the flax pathogen Septoria linicola.</title>
        <authorList>
            <person name="Lapalu N."/>
            <person name="Simon A."/>
            <person name="Demenou B."/>
            <person name="Paumier D."/>
            <person name="Guillot M.-P."/>
            <person name="Gout L."/>
            <person name="Valade R."/>
        </authorList>
    </citation>
    <scope>NUCLEOTIDE SEQUENCE</scope>
    <source>
        <strain evidence="1">SE15195</strain>
    </source>
</reference>
<dbReference type="Proteomes" id="UP001056384">
    <property type="component" value="Chromosome 8"/>
</dbReference>
<evidence type="ECO:0000313" key="1">
    <source>
        <dbReference type="EMBL" id="USW56074.1"/>
    </source>
</evidence>
<gene>
    <name evidence="1" type="ORF">Slin15195_G093930</name>
</gene>
<sequence>MTNEGATAGEVATVLNRSIDSVQNFKCQPKSILSPRHNAPKRLHAWTIEEKETLAGLCRRGESQASMAVALGRSLASIDKALDRYGIRPRSKAHLAAHLAKSSPKPFTAEEYDLALKLRAQGSTYASIARTLGRRASSVHARLDKAKRGVEFRENWDVADAERNLIEQLRLQGKTYREIQAALPHRGFSTIFRVCKSLRDRTSQSQDERPSPE</sequence>
<organism evidence="1 2">
    <name type="scientific">Septoria linicola</name>
    <dbReference type="NCBI Taxonomy" id="215465"/>
    <lineage>
        <taxon>Eukaryota</taxon>
        <taxon>Fungi</taxon>
        <taxon>Dikarya</taxon>
        <taxon>Ascomycota</taxon>
        <taxon>Pezizomycotina</taxon>
        <taxon>Dothideomycetes</taxon>
        <taxon>Dothideomycetidae</taxon>
        <taxon>Mycosphaerellales</taxon>
        <taxon>Mycosphaerellaceae</taxon>
        <taxon>Septoria</taxon>
    </lineage>
</organism>
<name>A0A9Q9AV95_9PEZI</name>
<dbReference type="Gene3D" id="1.10.10.60">
    <property type="entry name" value="Homeodomain-like"/>
    <property type="match status" value="1"/>
</dbReference>
<dbReference type="EMBL" id="CP099425">
    <property type="protein sequence ID" value="USW56074.1"/>
    <property type="molecule type" value="Genomic_DNA"/>
</dbReference>
<protein>
    <recommendedName>
        <fullName evidence="3">Transposase IS30-like HTH domain-containing protein</fullName>
    </recommendedName>
</protein>
<keyword evidence="2" id="KW-1185">Reference proteome</keyword>
<accession>A0A9Q9AV95</accession>